<dbReference type="GO" id="GO:0000160">
    <property type="term" value="P:phosphorelay signal transduction system"/>
    <property type="evidence" value="ECO:0007669"/>
    <property type="project" value="InterPro"/>
</dbReference>
<dbReference type="Gene3D" id="3.40.50.2300">
    <property type="match status" value="1"/>
</dbReference>
<dbReference type="KEGG" id="amr:AM1_4794"/>
<dbReference type="HOGENOM" id="CLU_000445_69_8_3"/>
<dbReference type="OrthoDB" id="414909at2"/>
<dbReference type="InterPro" id="IPR001789">
    <property type="entry name" value="Sig_transdc_resp-reg_receiver"/>
</dbReference>
<dbReference type="InterPro" id="IPR050595">
    <property type="entry name" value="Bact_response_regulator"/>
</dbReference>
<dbReference type="PROSITE" id="PS50110">
    <property type="entry name" value="RESPONSE_REGULATORY"/>
    <property type="match status" value="1"/>
</dbReference>
<keyword evidence="1 2" id="KW-0597">Phosphoprotein</keyword>
<dbReference type="eggNOG" id="COG0784">
    <property type="taxonomic scope" value="Bacteria"/>
</dbReference>
<accession>B0C2H5</accession>
<dbReference type="Pfam" id="PF00072">
    <property type="entry name" value="Response_reg"/>
    <property type="match status" value="1"/>
</dbReference>
<reference evidence="4 5" key="1">
    <citation type="journal article" date="2008" name="Proc. Natl. Acad. Sci. U.S.A.">
        <title>Niche adaptation and genome expansion in the chlorophyll d-producing cyanobacterium Acaryochloris marina.</title>
        <authorList>
            <person name="Swingley W.D."/>
            <person name="Chen M."/>
            <person name="Cheung P.C."/>
            <person name="Conrad A.L."/>
            <person name="Dejesa L.C."/>
            <person name="Hao J."/>
            <person name="Honchak B.M."/>
            <person name="Karbach L.E."/>
            <person name="Kurdoglu A."/>
            <person name="Lahiri S."/>
            <person name="Mastrian S.D."/>
            <person name="Miyashita H."/>
            <person name="Page L."/>
            <person name="Ramakrishna P."/>
            <person name="Satoh S."/>
            <person name="Sattley W.M."/>
            <person name="Shimada Y."/>
            <person name="Taylor H.L."/>
            <person name="Tomo T."/>
            <person name="Tsuchiya T."/>
            <person name="Wang Z.T."/>
            <person name="Raymond J."/>
            <person name="Mimuro M."/>
            <person name="Blankenship R.E."/>
            <person name="Touchman J.W."/>
        </authorList>
    </citation>
    <scope>NUCLEOTIDE SEQUENCE [LARGE SCALE GENOMIC DNA]</scope>
    <source>
        <strain evidence="5">MBIC 11017</strain>
    </source>
</reference>
<proteinExistence type="predicted"/>
<dbReference type="SMART" id="SM00448">
    <property type="entry name" value="REC"/>
    <property type="match status" value="1"/>
</dbReference>
<feature type="domain" description="Response regulatory" evidence="3">
    <location>
        <begin position="5"/>
        <end position="128"/>
    </location>
</feature>
<feature type="modified residue" description="4-aspartylphosphate" evidence="2">
    <location>
        <position position="62"/>
    </location>
</feature>
<sequence length="131" mass="14908">MVKPVVLCVDDEKVILDSLKIQIKKELSDLCNVEAAINANEALEIVEELQEDGVEVVLVLCDWLMPGMKGDEFFVKLHQDHPNIIKIMLSGQADHSAIERAKEEADLHRFIHKPWRKSELIELLKSNLEAL</sequence>
<dbReference type="EMBL" id="CP000828">
    <property type="protein sequence ID" value="ABW29765.1"/>
    <property type="molecule type" value="Genomic_DNA"/>
</dbReference>
<evidence type="ECO:0000313" key="4">
    <source>
        <dbReference type="EMBL" id="ABW29765.1"/>
    </source>
</evidence>
<evidence type="ECO:0000256" key="1">
    <source>
        <dbReference type="ARBA" id="ARBA00022553"/>
    </source>
</evidence>
<evidence type="ECO:0000259" key="3">
    <source>
        <dbReference type="PROSITE" id="PS50110"/>
    </source>
</evidence>
<dbReference type="PANTHER" id="PTHR44591:SF19">
    <property type="entry name" value="TWO-COMPONENT RESPONSE REGULATOR-RELATED"/>
    <property type="match status" value="1"/>
</dbReference>
<dbReference type="PANTHER" id="PTHR44591">
    <property type="entry name" value="STRESS RESPONSE REGULATOR PROTEIN 1"/>
    <property type="match status" value="1"/>
</dbReference>
<protein>
    <submittedName>
        <fullName evidence="4">Response regulator</fullName>
    </submittedName>
</protein>
<dbReference type="RefSeq" id="WP_010480077.1">
    <property type="nucleotide sequence ID" value="NC_009925.1"/>
</dbReference>
<name>B0C2H5_ACAM1</name>
<dbReference type="STRING" id="329726.AM1_4794"/>
<dbReference type="Proteomes" id="UP000000268">
    <property type="component" value="Chromosome"/>
</dbReference>
<organism evidence="4 5">
    <name type="scientific">Acaryochloris marina (strain MBIC 11017)</name>
    <dbReference type="NCBI Taxonomy" id="329726"/>
    <lineage>
        <taxon>Bacteria</taxon>
        <taxon>Bacillati</taxon>
        <taxon>Cyanobacteriota</taxon>
        <taxon>Cyanophyceae</taxon>
        <taxon>Acaryochloridales</taxon>
        <taxon>Acaryochloridaceae</taxon>
        <taxon>Acaryochloris</taxon>
    </lineage>
</organism>
<dbReference type="AlphaFoldDB" id="B0C2H5"/>
<evidence type="ECO:0000313" key="5">
    <source>
        <dbReference type="Proteomes" id="UP000000268"/>
    </source>
</evidence>
<gene>
    <name evidence="4" type="ordered locus">AM1_4794</name>
</gene>
<dbReference type="SUPFAM" id="SSF52172">
    <property type="entry name" value="CheY-like"/>
    <property type="match status" value="1"/>
</dbReference>
<keyword evidence="5" id="KW-1185">Reference proteome</keyword>
<evidence type="ECO:0000256" key="2">
    <source>
        <dbReference type="PROSITE-ProRule" id="PRU00169"/>
    </source>
</evidence>
<dbReference type="InterPro" id="IPR011006">
    <property type="entry name" value="CheY-like_superfamily"/>
</dbReference>